<dbReference type="AlphaFoldDB" id="A0A8H6L174"/>
<proteinExistence type="predicted"/>
<evidence type="ECO:0000313" key="1">
    <source>
        <dbReference type="EMBL" id="KAF6231765.1"/>
    </source>
</evidence>
<accession>A0A8H6L174</accession>
<dbReference type="GeneID" id="59291714"/>
<protein>
    <submittedName>
        <fullName evidence="1">Uncharacterized protein</fullName>
    </submittedName>
</protein>
<comment type="caution">
    <text evidence="1">The sequence shown here is derived from an EMBL/GenBank/DDBJ whole genome shotgun (WGS) entry which is preliminary data.</text>
</comment>
<evidence type="ECO:0000313" key="2">
    <source>
        <dbReference type="Proteomes" id="UP000578531"/>
    </source>
</evidence>
<name>A0A8H6L174_9LECA</name>
<keyword evidence="2" id="KW-1185">Reference proteome</keyword>
<dbReference type="Proteomes" id="UP000578531">
    <property type="component" value="Unassembled WGS sequence"/>
</dbReference>
<sequence>MNKRRQRPLQVSSKFHEINQQALQEMIEGHMICFRLIVEIPSAANTGKGKTINAIPT</sequence>
<dbReference type="RefSeq" id="XP_037161197.1">
    <property type="nucleotide sequence ID" value="XM_037311953.1"/>
</dbReference>
<organism evidence="1 2">
    <name type="scientific">Letharia columbiana</name>
    <dbReference type="NCBI Taxonomy" id="112416"/>
    <lineage>
        <taxon>Eukaryota</taxon>
        <taxon>Fungi</taxon>
        <taxon>Dikarya</taxon>
        <taxon>Ascomycota</taxon>
        <taxon>Pezizomycotina</taxon>
        <taxon>Lecanoromycetes</taxon>
        <taxon>OSLEUM clade</taxon>
        <taxon>Lecanoromycetidae</taxon>
        <taxon>Lecanorales</taxon>
        <taxon>Lecanorineae</taxon>
        <taxon>Parmeliaceae</taxon>
        <taxon>Letharia</taxon>
    </lineage>
</organism>
<gene>
    <name evidence="1" type="ORF">HO173_010067</name>
</gene>
<dbReference type="EMBL" id="JACCJC010000054">
    <property type="protein sequence ID" value="KAF6231765.1"/>
    <property type="molecule type" value="Genomic_DNA"/>
</dbReference>
<reference evidence="1 2" key="1">
    <citation type="journal article" date="2020" name="Genomics">
        <title>Complete, high-quality genomes from long-read metagenomic sequencing of two wolf lichen thalli reveals enigmatic genome architecture.</title>
        <authorList>
            <person name="McKenzie S.K."/>
            <person name="Walston R.F."/>
            <person name="Allen J.L."/>
        </authorList>
    </citation>
    <scope>NUCLEOTIDE SEQUENCE [LARGE SCALE GENOMIC DNA]</scope>
    <source>
        <strain evidence="1">WasteWater2</strain>
    </source>
</reference>